<dbReference type="InterPro" id="IPR013783">
    <property type="entry name" value="Ig-like_fold"/>
</dbReference>
<feature type="compositionally biased region" description="Polar residues" evidence="2">
    <location>
        <begin position="44"/>
        <end position="53"/>
    </location>
</feature>
<evidence type="ECO:0000256" key="2">
    <source>
        <dbReference type="SAM" id="MobiDB-lite"/>
    </source>
</evidence>
<dbReference type="OrthoDB" id="8320584at2"/>
<feature type="domain" description="Big-1" evidence="4">
    <location>
        <begin position="1483"/>
        <end position="1577"/>
    </location>
</feature>
<dbReference type="EMBL" id="PZPP01000022">
    <property type="protein sequence ID" value="PTM33500.1"/>
    <property type="molecule type" value="Genomic_DNA"/>
</dbReference>
<evidence type="ECO:0000256" key="3">
    <source>
        <dbReference type="SAM" id="SignalP"/>
    </source>
</evidence>
<feature type="domain" description="Big-1" evidence="4">
    <location>
        <begin position="1585"/>
        <end position="1675"/>
    </location>
</feature>
<dbReference type="InterPro" id="IPR051715">
    <property type="entry name" value="Intimin-Invasin_domain"/>
</dbReference>
<dbReference type="GO" id="GO:0009279">
    <property type="term" value="C:cell outer membrane"/>
    <property type="evidence" value="ECO:0007669"/>
    <property type="project" value="TreeGrafter"/>
</dbReference>
<name>A0A2T4XU84_ENTCL</name>
<dbReference type="Gene3D" id="2.60.40.10">
    <property type="entry name" value="Immunoglobulins"/>
    <property type="match status" value="12"/>
</dbReference>
<accession>A0A2T4XU84</accession>
<feature type="chain" id="PRO_5015660653" evidence="3">
    <location>
        <begin position="36"/>
        <end position="1816"/>
    </location>
</feature>
<organism evidence="5 6">
    <name type="scientific">Enterobacter cloacae</name>
    <dbReference type="NCBI Taxonomy" id="550"/>
    <lineage>
        <taxon>Bacteria</taxon>
        <taxon>Pseudomonadati</taxon>
        <taxon>Pseudomonadota</taxon>
        <taxon>Gammaproteobacteria</taxon>
        <taxon>Enterobacterales</taxon>
        <taxon>Enterobacteriaceae</taxon>
        <taxon>Enterobacter</taxon>
        <taxon>Enterobacter cloacae complex</taxon>
    </lineage>
</organism>
<dbReference type="Pfam" id="PF02369">
    <property type="entry name" value="Big_1"/>
    <property type="match status" value="11"/>
</dbReference>
<protein>
    <submittedName>
        <fullName evidence="5">Intimin-like protein</fullName>
    </submittedName>
</protein>
<reference evidence="5 6" key="1">
    <citation type="submission" date="2018-04" db="EMBL/GenBank/DDBJ databases">
        <title>Genome sequencing reveals highly heavy metal resistance and biotechnology application of the novel Enterobacter cloacae amazonensis isolated from wastewater river in Manaus - Amazonas.</title>
        <authorList>
            <person name="Astolfi M.C.T."/>
            <person name="Carvalho E.B.D.S."/>
            <person name="Lacerda L.B."/>
            <person name="Pinto M.V."/>
            <person name="Nogueira V.B."/>
            <person name="Barros A.M."/>
            <person name="Astolfi-Filho S."/>
        </authorList>
    </citation>
    <scope>NUCLEOTIDE SEQUENCE [LARGE SCALE GENOMIC DNA]</scope>
    <source>
        <strain evidence="6">amazonensis</strain>
    </source>
</reference>
<comment type="caution">
    <text evidence="5">The sequence shown here is derived from an EMBL/GenBank/DDBJ whole genome shotgun (WGS) entry which is preliminary data.</text>
</comment>
<dbReference type="InterPro" id="IPR003344">
    <property type="entry name" value="Big_1_dom"/>
</dbReference>
<feature type="domain" description="Big-1" evidence="4">
    <location>
        <begin position="1385"/>
        <end position="1475"/>
    </location>
</feature>
<feature type="domain" description="Big-1" evidence="4">
    <location>
        <begin position="1182"/>
        <end position="1274"/>
    </location>
</feature>
<feature type="domain" description="Big-1" evidence="4">
    <location>
        <begin position="1282"/>
        <end position="1375"/>
    </location>
</feature>
<dbReference type="FunFam" id="2.40.160.160:FF:000001">
    <property type="entry name" value="Intimin-like inverse autotransporter SinH"/>
    <property type="match status" value="1"/>
</dbReference>
<proteinExistence type="inferred from homology"/>
<feature type="domain" description="Big-1" evidence="4">
    <location>
        <begin position="677"/>
        <end position="772"/>
    </location>
</feature>
<dbReference type="SMART" id="SM00634">
    <property type="entry name" value="BID_1"/>
    <property type="match status" value="11"/>
</dbReference>
<evidence type="ECO:0000313" key="5">
    <source>
        <dbReference type="EMBL" id="PTM33500.1"/>
    </source>
</evidence>
<dbReference type="PRINTS" id="PR01369">
    <property type="entry name" value="INTIMIN"/>
</dbReference>
<feature type="domain" description="Big-1" evidence="4">
    <location>
        <begin position="880"/>
        <end position="973"/>
    </location>
</feature>
<evidence type="ECO:0000313" key="6">
    <source>
        <dbReference type="Proteomes" id="UP000241614"/>
    </source>
</evidence>
<comment type="similarity">
    <text evidence="1">Belongs to the intimin/invasin family.</text>
</comment>
<dbReference type="InterPro" id="IPR008964">
    <property type="entry name" value="Invasin/intimin_cell_adhesion"/>
</dbReference>
<feature type="compositionally biased region" description="Basic and acidic residues" evidence="2">
    <location>
        <begin position="54"/>
        <end position="66"/>
    </location>
</feature>
<dbReference type="GO" id="GO:0007155">
    <property type="term" value="P:cell adhesion"/>
    <property type="evidence" value="ECO:0007669"/>
    <property type="project" value="InterPro"/>
</dbReference>
<dbReference type="InterPro" id="IPR024519">
    <property type="entry name" value="IAT_beta"/>
</dbReference>
<evidence type="ECO:0000256" key="1">
    <source>
        <dbReference type="ARBA" id="ARBA00010116"/>
    </source>
</evidence>
<dbReference type="InterPro" id="IPR003535">
    <property type="entry name" value="Intimin/invasin_bac"/>
</dbReference>
<feature type="domain" description="Big-1" evidence="4">
    <location>
        <begin position="981"/>
        <end position="1074"/>
    </location>
</feature>
<dbReference type="Gene3D" id="2.40.160.160">
    <property type="entry name" value="Inverse autotransporter, beta-domain"/>
    <property type="match status" value="1"/>
</dbReference>
<keyword evidence="3" id="KW-0732">Signal</keyword>
<dbReference type="InterPro" id="IPR038177">
    <property type="entry name" value="IAT_beta_sf"/>
</dbReference>
<feature type="signal peptide" evidence="3">
    <location>
        <begin position="1"/>
        <end position="35"/>
    </location>
</feature>
<gene>
    <name evidence="5" type="ORF">DA103_22665</name>
</gene>
<feature type="domain" description="Big-1" evidence="4">
    <location>
        <begin position="782"/>
        <end position="872"/>
    </location>
</feature>
<evidence type="ECO:0000259" key="4">
    <source>
        <dbReference type="PROSITE" id="PS51127"/>
    </source>
</evidence>
<feature type="domain" description="Big-1" evidence="4">
    <location>
        <begin position="1082"/>
        <end position="1174"/>
    </location>
</feature>
<dbReference type="SUPFAM" id="SSF49373">
    <property type="entry name" value="Invasin/intimin cell-adhesion fragments"/>
    <property type="match status" value="11"/>
</dbReference>
<feature type="domain" description="Big-1" evidence="4">
    <location>
        <begin position="578"/>
        <end position="669"/>
    </location>
</feature>
<dbReference type="PANTHER" id="PTHR39576:SF2">
    <property type="entry name" value="ATTACHING AND EFFACING PROTEIN HOMOLOG-RELATED"/>
    <property type="match status" value="1"/>
</dbReference>
<sequence length="1816" mass="191142">MSMHVNKRLTICLQVFFYLHFTFCNAFLFSFPAHAETNRNVEINTKSGENNTTKVKDTPSDTRDSDKDIAGVLSGAGSLLSQDNKSDAIINSLINSGSSKATNEIQQWLQQFGTARVNIGLDQNFSLESANLDLLLPLYDDKGANLLFTQLGGRREDDRNIFNAGLGYRYFADSWMWGVNAFYDQQVSGNTHQRMGVGGELGWDYLKLSANGYKRLSGWKTSSIHQDYEERVADGYDVRTEGYLPVYPQLGAKLVWEQYYGDDVALFGDDDDDRQKNPYAVTAGINFTPFPLISFGLNQKMGKGDHNDTQVEFNVNWMPGVPIATQLDSEKVKERRTLLGSRMDLVNRNNNIVLEYRKQDLISLSLPERIEGVESKTVPVTVNVKTKYPVDHIVWQDENLVKNGGKISEKNGAWFVVLPHYEQNGAEKNMYVVAATAYDNRGNKSDTAHMTVAVNGFDVTQVTSDTTSENTHLPADGVSTTQVMVTITSGGGQKITGLASHLSSQLLRVSARKKTVGTDLVSEKMTAFREQSAGVYVSIFTSGSVPGDVTIQPLYDTTKLNKTVVTLDATDDSQHFDHLEASKNTALANGQDAIMLTAHVVNAANEPVQGAKVKWQGDNSHAVFSAAQSTSDAQGNATVSVTSHDVLSLTVNAQLENGESITGPALQFTADADSAVVTHLEADKTVAKADNQDTITLTAVVTDDSQHPLVNQPVQWAIDSANTSVHLADKQSNTNEQGVATISIASAKAGQGIVSATAGNSESVTSDKLTFVADSESATLGTITASKTSALANGQDTISLEVKVEDANKNPVKGAKVDWSTGSATAHLSGTSTETNALGIATIEVTSANIEALEVTATMGGQTQTSPALNFTVDSTTAVVKTLNVDKSQATANNNDRITLTAEVVDANDHPVPASTLQWSIVQGQGTLSASQNATNESGMGSVTLTATQQGTVIVSVNTATGTAVNSPELVFVADTDTGKVSQVTTDKTLAMADGKDKVTYTATVTDANGNPLQGMDVNWSVTPSSAKLSLATSQTGADGTASVSVTTLKAGDVSLTAQAGTGAAWNAPVVTFTADSTTAQIGELSASKATALANGVDSITFTGVVTDKNGNPVSGETAAWSVVPATGVLSSTTSESDAQGNVSVTLKSDQVADYRVKAIVNGHEETSDSVSFTTDSSTTAIRTLVADKTSDISAGSEQVTLTATVMDDYNHPVANAPVVWSGDNASGVFSETSTTTDSEGKTSVTYSSTLATSTLVMAKSSNNSEKTVQLTIVPDLQSAIPVTVVADKSSAAANGEDQIALTATVKDRYGNAVSQANVGWQVTPAGNYQLSAAEQVTDDAGKSNVMLSSSDVVACKAIATFNGVNKPSATLRYVADAATEKVSQITSSKTADVVAGKDVITLQATVVDEGNHPVNNAVVHWGSDNDSGEFQPADSSTTNSEGIAEITFTATKAQPTVIGAGINHTQQTLTVNYIGNADTATLSAIKADKSKAVADNAERVTWSVTVKDANGNLLPGIVVNWRSDDAAMTLSGDSSVTDANGIATISGTTTKAGDAVMTATLAAGGQSLTAAKVSFIGDVKTAELVSLNVDKSVILSNGVDSATYTVEVKDANQNLVPDASINWQTTMNTLSAASTKTDASGIATVKLSGHDIGMATVTASINNSTLSNANVKFINTIEDTWVINSDSSNYSSAKIGGFPSLGFVTVDPTNGPTQLEWAPSGYSDVSTPVMLTNESGQQYMVNLKGYRESDCSLRPLNAAVGCDGGNGMRAKFTYARTDNTDLPAGHYTGLVHFLGKDWHTSYAFEYKLTLDLTVN</sequence>
<dbReference type="PROSITE" id="PS51127">
    <property type="entry name" value="BIG1"/>
    <property type="match status" value="11"/>
</dbReference>
<dbReference type="PANTHER" id="PTHR39576">
    <property type="entry name" value="ATTACHING AND EFFACING PROTEIN HOMOLOG-RELATED-RELATED"/>
    <property type="match status" value="1"/>
</dbReference>
<dbReference type="Pfam" id="PF11924">
    <property type="entry name" value="IAT_beta"/>
    <property type="match status" value="1"/>
</dbReference>
<dbReference type="Proteomes" id="UP000241614">
    <property type="component" value="Unassembled WGS sequence"/>
</dbReference>
<feature type="region of interest" description="Disordered" evidence="2">
    <location>
        <begin position="44"/>
        <end position="66"/>
    </location>
</feature>